<evidence type="ECO:0000313" key="3">
    <source>
        <dbReference type="EMBL" id="WOB07288.1"/>
    </source>
</evidence>
<name>A0ABZ0CWP5_9BURK</name>
<keyword evidence="1" id="KW-0328">Glycosyltransferase</keyword>
<proteinExistence type="predicted"/>
<accession>A0ABZ0CWP5</accession>
<keyword evidence="4" id="KW-1185">Reference proteome</keyword>
<evidence type="ECO:0000256" key="1">
    <source>
        <dbReference type="ARBA" id="ARBA00022676"/>
    </source>
</evidence>
<dbReference type="PANTHER" id="PTHR34136">
    <property type="match status" value="1"/>
</dbReference>
<dbReference type="Pfam" id="PF03808">
    <property type="entry name" value="Glyco_tran_WecG"/>
    <property type="match status" value="1"/>
</dbReference>
<sequence length="285" mass="32149">MNPMSPHDIATVPGALSPVFVPAPPPAESSILPVLGVPVTDVTMEHALGLLQNMLYEQPRRAHSVYFVNTHTLNNACDNPAYRAVLQSADRVFGDGTGVRWASRILHGVTLKDNVNGTDLVPLMFQRWANQGLRYFLLGNTPERIEIAARRAQEMFPGWTLAGYHTGYLGPDDHAKVIEKINASGADLMLVGMGNPKQEQWIHDHLDQLTVPLCLATGGLFDYWVGDLVRAPRWVRKLGYEWLHLLSRQPHKAGRYLIGNPKFLGRIVRSWLFRHDRRHDRIRHP</sequence>
<organism evidence="3 4">
    <name type="scientific">Piscinibacter gummiphilus</name>
    <dbReference type="NCBI Taxonomy" id="946333"/>
    <lineage>
        <taxon>Bacteria</taxon>
        <taxon>Pseudomonadati</taxon>
        <taxon>Pseudomonadota</taxon>
        <taxon>Betaproteobacteria</taxon>
        <taxon>Burkholderiales</taxon>
        <taxon>Sphaerotilaceae</taxon>
        <taxon>Piscinibacter</taxon>
    </lineage>
</organism>
<dbReference type="Proteomes" id="UP001303946">
    <property type="component" value="Chromosome"/>
</dbReference>
<dbReference type="EMBL" id="CP136336">
    <property type="protein sequence ID" value="WOB07288.1"/>
    <property type="molecule type" value="Genomic_DNA"/>
</dbReference>
<dbReference type="NCBIfam" id="TIGR00696">
    <property type="entry name" value="wecG_tagA_cpsF"/>
    <property type="match status" value="1"/>
</dbReference>
<reference evidence="3 4" key="1">
    <citation type="submission" date="2023-10" db="EMBL/GenBank/DDBJ databases">
        <title>Bacteria for the degradation of biodegradable plastic PBAT(Polybutylene adipate terephthalate).</title>
        <authorList>
            <person name="Weon H.-Y."/>
            <person name="Yeon J."/>
        </authorList>
    </citation>
    <scope>NUCLEOTIDE SEQUENCE [LARGE SCALE GENOMIC DNA]</scope>
    <source>
        <strain evidence="3 4">SBD 7-3</strain>
    </source>
</reference>
<dbReference type="RefSeq" id="WP_316699959.1">
    <property type="nucleotide sequence ID" value="NZ_CP136336.1"/>
</dbReference>
<dbReference type="InterPro" id="IPR004629">
    <property type="entry name" value="WecG_TagA_CpsF"/>
</dbReference>
<dbReference type="CDD" id="cd06533">
    <property type="entry name" value="Glyco_transf_WecG_TagA"/>
    <property type="match status" value="1"/>
</dbReference>
<evidence type="ECO:0000313" key="4">
    <source>
        <dbReference type="Proteomes" id="UP001303946"/>
    </source>
</evidence>
<gene>
    <name evidence="3" type="ORF">RXV79_20500</name>
</gene>
<evidence type="ECO:0000256" key="2">
    <source>
        <dbReference type="ARBA" id="ARBA00022679"/>
    </source>
</evidence>
<protein>
    <submittedName>
        <fullName evidence="3">WecB/TagA/CpsF family glycosyltransferase</fullName>
    </submittedName>
</protein>
<dbReference type="PANTHER" id="PTHR34136:SF1">
    <property type="entry name" value="UDP-N-ACETYL-D-MANNOSAMINURONIC ACID TRANSFERASE"/>
    <property type="match status" value="1"/>
</dbReference>
<keyword evidence="2" id="KW-0808">Transferase</keyword>